<dbReference type="GO" id="GO:0016787">
    <property type="term" value="F:hydrolase activity"/>
    <property type="evidence" value="ECO:0007669"/>
    <property type="project" value="UniProtKB-KW"/>
</dbReference>
<dbReference type="EMBL" id="LQYE01000001">
    <property type="protein sequence ID" value="OAT70034.1"/>
    <property type="molecule type" value="Genomic_DNA"/>
</dbReference>
<dbReference type="RefSeq" id="WP_064627175.1">
    <property type="nucleotide sequence ID" value="NZ_LQYE01000001.1"/>
</dbReference>
<evidence type="ECO:0000256" key="4">
    <source>
        <dbReference type="ARBA" id="ARBA00022833"/>
    </source>
</evidence>
<comment type="cofactor">
    <cofactor evidence="1">
        <name>Zn(2+)</name>
        <dbReference type="ChEBI" id="CHEBI:29105"/>
    </cofactor>
</comment>
<name>A0A179VE56_9MYCO</name>
<sequence length="281" mass="31871">MHPITYYPVGTQRLVRSNAERIRQKPYAHYFNPDVAVPEEAFAALQAPLEPEQVLGTSSAELNRLLKPGYLEGETGYFGLPDGSGYASSLVRFPGATPEMFRWWFWWHSFEPERYSLWHPWCHADIWRPDPETETAPGLSDEQRYIGSTHHINEYIGQDPLDIEITFVDPARWGFDTDGFAAAGIGGHACGNILMKDSHMRLATMVHLARVTDYGFELRSRYWIGAAAEPSQDPVPGIPALTTVPGFSGERQAYEQLVHDQTEFNHLATFLPDIYREFGPR</sequence>
<comment type="caution">
    <text evidence="7">The sequence shown here is derived from an EMBL/GenBank/DDBJ whole genome shotgun (WGS) entry which is preliminary data.</text>
</comment>
<evidence type="ECO:0000313" key="8">
    <source>
        <dbReference type="Proteomes" id="UP000186919"/>
    </source>
</evidence>
<dbReference type="AlphaFoldDB" id="A0A179VE56"/>
<dbReference type="Pfam" id="PF18089">
    <property type="entry name" value="DAPG_hydrolase"/>
    <property type="match status" value="1"/>
</dbReference>
<dbReference type="InterPro" id="IPR041526">
    <property type="entry name" value="DAPG_hydrolase"/>
</dbReference>
<evidence type="ECO:0000256" key="3">
    <source>
        <dbReference type="ARBA" id="ARBA00022801"/>
    </source>
</evidence>
<evidence type="ECO:0000259" key="6">
    <source>
        <dbReference type="Pfam" id="PF18089"/>
    </source>
</evidence>
<evidence type="ECO:0000256" key="5">
    <source>
        <dbReference type="ARBA" id="ARBA00023459"/>
    </source>
</evidence>
<evidence type="ECO:0000256" key="1">
    <source>
        <dbReference type="ARBA" id="ARBA00001947"/>
    </source>
</evidence>
<protein>
    <recommendedName>
        <fullName evidence="6">DAPG hydrolase PhiG domain-containing protein</fullName>
    </recommendedName>
</protein>
<gene>
    <name evidence="7" type="ORF">AWB85_01140</name>
</gene>
<dbReference type="Proteomes" id="UP000186919">
    <property type="component" value="Unassembled WGS sequence"/>
</dbReference>
<feature type="domain" description="DAPG hydrolase PhiG" evidence="6">
    <location>
        <begin position="59"/>
        <end position="276"/>
    </location>
</feature>
<comment type="similarity">
    <text evidence="5">Belongs to the DAPG/phloretin hydrolase family.</text>
</comment>
<proteinExistence type="inferred from homology"/>
<keyword evidence="2" id="KW-0479">Metal-binding</keyword>
<evidence type="ECO:0000313" key="7">
    <source>
        <dbReference type="EMBL" id="OAT70034.1"/>
    </source>
</evidence>
<dbReference type="GO" id="GO:0046872">
    <property type="term" value="F:metal ion binding"/>
    <property type="evidence" value="ECO:0007669"/>
    <property type="project" value="UniProtKB-KW"/>
</dbReference>
<keyword evidence="4" id="KW-0862">Zinc</keyword>
<keyword evidence="3" id="KW-0378">Hydrolase</keyword>
<organism evidence="7 8">
    <name type="scientific">Mycobacteroides immunogenum</name>
    <dbReference type="NCBI Taxonomy" id="83262"/>
    <lineage>
        <taxon>Bacteria</taxon>
        <taxon>Bacillati</taxon>
        <taxon>Actinomycetota</taxon>
        <taxon>Actinomycetes</taxon>
        <taxon>Mycobacteriales</taxon>
        <taxon>Mycobacteriaceae</taxon>
        <taxon>Mycobacteroides</taxon>
    </lineage>
</organism>
<evidence type="ECO:0000256" key="2">
    <source>
        <dbReference type="ARBA" id="ARBA00022723"/>
    </source>
</evidence>
<reference evidence="7 8" key="1">
    <citation type="submission" date="2016-01" db="EMBL/GenBank/DDBJ databases">
        <title>Mycobacterium immunogenum strain CD11_6 genome sequencing and assembly.</title>
        <authorList>
            <person name="Kaur G."/>
            <person name="Nair G.R."/>
            <person name="Mayilraj S."/>
        </authorList>
    </citation>
    <scope>NUCLEOTIDE SEQUENCE [LARGE SCALE GENOMIC DNA]</scope>
    <source>
        <strain evidence="7 8">CD11-6</strain>
    </source>
</reference>
<accession>A0A179VE56</accession>